<dbReference type="Pfam" id="PF00472">
    <property type="entry name" value="RF-1"/>
    <property type="match status" value="1"/>
</dbReference>
<gene>
    <name evidence="3" type="ORF">DFR58_12436</name>
</gene>
<feature type="domain" description="Prokaryotic-type class I peptide chain release factors" evidence="2">
    <location>
        <begin position="116"/>
        <end position="132"/>
    </location>
</feature>
<dbReference type="InterPro" id="IPR000352">
    <property type="entry name" value="Pep_chain_release_fac_I"/>
</dbReference>
<comment type="similarity">
    <text evidence="1">Belongs to the prokaryotic/mitochondrial release factor family.</text>
</comment>
<dbReference type="PANTHER" id="PTHR43116:SF3">
    <property type="entry name" value="CLASS I PEPTIDE CHAIN RELEASE FACTOR"/>
    <property type="match status" value="1"/>
</dbReference>
<dbReference type="Gene3D" id="3.30.70.1660">
    <property type="match status" value="1"/>
</dbReference>
<organism evidence="3 4">
    <name type="scientific">Anaerobacterium chartisolvens</name>
    <dbReference type="NCBI Taxonomy" id="1297424"/>
    <lineage>
        <taxon>Bacteria</taxon>
        <taxon>Bacillati</taxon>
        <taxon>Bacillota</taxon>
        <taxon>Clostridia</taxon>
        <taxon>Eubacteriales</taxon>
        <taxon>Oscillospiraceae</taxon>
        <taxon>Anaerobacterium</taxon>
    </lineage>
</organism>
<evidence type="ECO:0000259" key="2">
    <source>
        <dbReference type="PROSITE" id="PS00745"/>
    </source>
</evidence>
<accession>A0A369AV07</accession>
<dbReference type="Gene3D" id="3.30.160.20">
    <property type="match status" value="1"/>
</dbReference>
<dbReference type="PROSITE" id="PS00745">
    <property type="entry name" value="RF_PROK_I"/>
    <property type="match status" value="1"/>
</dbReference>
<dbReference type="RefSeq" id="WP_114299075.1">
    <property type="nucleotide sequence ID" value="NZ_QPJT01000024.1"/>
</dbReference>
<comment type="caution">
    <text evidence="3">The sequence shown here is derived from an EMBL/GenBank/DDBJ whole genome shotgun (WGS) entry which is preliminary data.</text>
</comment>
<dbReference type="NCBIfam" id="TIGR03072">
    <property type="entry name" value="release_prfH"/>
    <property type="match status" value="1"/>
</dbReference>
<dbReference type="InterPro" id="IPR017509">
    <property type="entry name" value="PrfH"/>
</dbReference>
<dbReference type="GO" id="GO:0003747">
    <property type="term" value="F:translation release factor activity"/>
    <property type="evidence" value="ECO:0007669"/>
    <property type="project" value="InterPro"/>
</dbReference>
<evidence type="ECO:0000313" key="4">
    <source>
        <dbReference type="Proteomes" id="UP000253034"/>
    </source>
</evidence>
<evidence type="ECO:0000313" key="3">
    <source>
        <dbReference type="EMBL" id="RCX12086.1"/>
    </source>
</evidence>
<dbReference type="AlphaFoldDB" id="A0A369AV07"/>
<sequence length="213" mass="24163">MWIQISSGKGPDECELAVSLFLKSYQNECSSKEITTNVIDATPGNISGNLKSVLLSLECHEQEEIIEIISGTVLWICKSPYRPAHKRKNWFINIEVFKSSEKLNFSEKDVRFESMRSSGPGGQNVNKVETAVRATHLPTGFTVTASEERSQYMNKKLALARLSNLIKARNEENSSNNKMIMWMQHNTLERGNPIRVYEGSGFKLKTDIRHVPR</sequence>
<evidence type="ECO:0000256" key="1">
    <source>
        <dbReference type="ARBA" id="ARBA00010835"/>
    </source>
</evidence>
<dbReference type="EMBL" id="QPJT01000024">
    <property type="protein sequence ID" value="RCX12086.1"/>
    <property type="molecule type" value="Genomic_DNA"/>
</dbReference>
<dbReference type="PANTHER" id="PTHR43116">
    <property type="entry name" value="PEPTIDE CHAIN RELEASE FACTOR 2"/>
    <property type="match status" value="1"/>
</dbReference>
<protein>
    <submittedName>
        <fullName evidence="3">Peptide chain release factor</fullName>
    </submittedName>
</protein>
<name>A0A369AV07_9FIRM</name>
<keyword evidence="4" id="KW-1185">Reference proteome</keyword>
<dbReference type="SUPFAM" id="SSF75620">
    <property type="entry name" value="Release factor"/>
    <property type="match status" value="1"/>
</dbReference>
<proteinExistence type="inferred from homology"/>
<dbReference type="Proteomes" id="UP000253034">
    <property type="component" value="Unassembled WGS sequence"/>
</dbReference>
<dbReference type="OrthoDB" id="9815709at2"/>
<dbReference type="InterPro" id="IPR045853">
    <property type="entry name" value="Pep_chain_release_fac_I_sf"/>
</dbReference>
<reference evidence="3 4" key="1">
    <citation type="submission" date="2018-07" db="EMBL/GenBank/DDBJ databases">
        <title>Genomic Encyclopedia of Type Strains, Phase IV (KMG-IV): sequencing the most valuable type-strain genomes for metagenomic binning, comparative biology and taxonomic classification.</title>
        <authorList>
            <person name="Goeker M."/>
        </authorList>
    </citation>
    <scope>NUCLEOTIDE SEQUENCE [LARGE SCALE GENOMIC DNA]</scope>
    <source>
        <strain evidence="3 4">DSM 27016</strain>
    </source>
</reference>